<dbReference type="Proteomes" id="UP001516400">
    <property type="component" value="Unassembled WGS sequence"/>
</dbReference>
<name>A0ABD2MSJ7_9CUCU</name>
<feature type="compositionally biased region" description="Basic and acidic residues" evidence="1">
    <location>
        <begin position="36"/>
        <end position="51"/>
    </location>
</feature>
<evidence type="ECO:0000313" key="3">
    <source>
        <dbReference type="Proteomes" id="UP001516400"/>
    </source>
</evidence>
<comment type="caution">
    <text evidence="2">The sequence shown here is derived from an EMBL/GenBank/DDBJ whole genome shotgun (WGS) entry which is preliminary data.</text>
</comment>
<gene>
    <name evidence="2" type="ORF">HHI36_008501</name>
</gene>
<dbReference type="AlphaFoldDB" id="A0ABD2MSJ7"/>
<evidence type="ECO:0000313" key="2">
    <source>
        <dbReference type="EMBL" id="KAL3269431.1"/>
    </source>
</evidence>
<feature type="region of interest" description="Disordered" evidence="1">
    <location>
        <begin position="1"/>
        <end position="51"/>
    </location>
</feature>
<feature type="non-terminal residue" evidence="2">
    <location>
        <position position="1"/>
    </location>
</feature>
<sequence length="51" mass="5874">DLQDIIDNLSEVSRDEFSETDSLNDPAYMPELEDKDENRESLEENIEGKSV</sequence>
<keyword evidence="3" id="KW-1185">Reference proteome</keyword>
<proteinExistence type="predicted"/>
<protein>
    <submittedName>
        <fullName evidence="2">Uncharacterized protein</fullName>
    </submittedName>
</protein>
<dbReference type="EMBL" id="JABFTP020000021">
    <property type="protein sequence ID" value="KAL3269431.1"/>
    <property type="molecule type" value="Genomic_DNA"/>
</dbReference>
<accession>A0ABD2MSJ7</accession>
<reference evidence="2 3" key="1">
    <citation type="journal article" date="2021" name="BMC Biol.">
        <title>Horizontally acquired antibacterial genes associated with adaptive radiation of ladybird beetles.</title>
        <authorList>
            <person name="Li H.S."/>
            <person name="Tang X.F."/>
            <person name="Huang Y.H."/>
            <person name="Xu Z.Y."/>
            <person name="Chen M.L."/>
            <person name="Du X.Y."/>
            <person name="Qiu B.Y."/>
            <person name="Chen P.T."/>
            <person name="Zhang W."/>
            <person name="Slipinski A."/>
            <person name="Escalona H.E."/>
            <person name="Waterhouse R.M."/>
            <person name="Zwick A."/>
            <person name="Pang H."/>
        </authorList>
    </citation>
    <scope>NUCLEOTIDE SEQUENCE [LARGE SCALE GENOMIC DNA]</scope>
    <source>
        <strain evidence="2">SYSU2018</strain>
    </source>
</reference>
<organism evidence="2 3">
    <name type="scientific">Cryptolaemus montrouzieri</name>
    <dbReference type="NCBI Taxonomy" id="559131"/>
    <lineage>
        <taxon>Eukaryota</taxon>
        <taxon>Metazoa</taxon>
        <taxon>Ecdysozoa</taxon>
        <taxon>Arthropoda</taxon>
        <taxon>Hexapoda</taxon>
        <taxon>Insecta</taxon>
        <taxon>Pterygota</taxon>
        <taxon>Neoptera</taxon>
        <taxon>Endopterygota</taxon>
        <taxon>Coleoptera</taxon>
        <taxon>Polyphaga</taxon>
        <taxon>Cucujiformia</taxon>
        <taxon>Coccinelloidea</taxon>
        <taxon>Coccinellidae</taxon>
        <taxon>Scymninae</taxon>
        <taxon>Scymnini</taxon>
        <taxon>Cryptolaemus</taxon>
    </lineage>
</organism>
<evidence type="ECO:0000256" key="1">
    <source>
        <dbReference type="SAM" id="MobiDB-lite"/>
    </source>
</evidence>